<dbReference type="Gene3D" id="2.40.10.10">
    <property type="entry name" value="Trypsin-like serine proteases"/>
    <property type="match status" value="2"/>
</dbReference>
<dbReference type="PANTHER" id="PTHR43343:SF3">
    <property type="entry name" value="PROTEASE DO-LIKE 8, CHLOROPLASTIC"/>
    <property type="match status" value="1"/>
</dbReference>
<keyword evidence="6" id="KW-1133">Transmembrane helix</keyword>
<dbReference type="SUPFAM" id="SSF50156">
    <property type="entry name" value="PDZ domain-like"/>
    <property type="match status" value="1"/>
</dbReference>
<dbReference type="InterPro" id="IPR036034">
    <property type="entry name" value="PDZ_sf"/>
</dbReference>
<keyword evidence="6" id="KW-0812">Transmembrane</keyword>
<sequence length="413" mass="44108">MDEHFKYDDQDKKEQQQIQPQKKERKNWGQTVLSGVIGSVLTFGAIFYTPLGEQLVSPQIEKGEGEQTKQTEQTEEVPNVKSAAKEVSTDSLADMVEETSKAIVGISNYKQGEQNPFVPSNGGDVQGGSGSGVIIKQEDDDAYVVTNNHVVEGADRLEVSLANGETVEATLIGSDALSDLAVLRISNEHVESVLEFGDSDELRAGDQVVAIGNPLGVEFSRSVTQGIISAVDRTIETKTSAGQWDLQVIQTDAAINPGNSGGPLINMNGEVIGINSLKIAAGGVEGLGFAIPSNDVLPLVEEMMKNGSVARPYLGISMTDVDKIPRSYLGELPKDVTEGVAVADVDANSPAGKAGMKPGDIIVKMDGEQVQTTEDLRSALYKQLKVGDKVTLEIYRGKEKMNVDVTLSSNTLE</sequence>
<dbReference type="GO" id="GO:0004252">
    <property type="term" value="F:serine-type endopeptidase activity"/>
    <property type="evidence" value="ECO:0007669"/>
    <property type="project" value="InterPro"/>
</dbReference>
<dbReference type="SUPFAM" id="SSF50494">
    <property type="entry name" value="Trypsin-like serine proteases"/>
    <property type="match status" value="1"/>
</dbReference>
<dbReference type="PROSITE" id="PS50106">
    <property type="entry name" value="PDZ"/>
    <property type="match status" value="1"/>
</dbReference>
<dbReference type="InterPro" id="IPR051201">
    <property type="entry name" value="Chloro_Bact_Ser_Proteases"/>
</dbReference>
<dbReference type="Pfam" id="PF13180">
    <property type="entry name" value="PDZ_2"/>
    <property type="match status" value="1"/>
</dbReference>
<evidence type="ECO:0000259" key="7">
    <source>
        <dbReference type="PROSITE" id="PS50106"/>
    </source>
</evidence>
<evidence type="ECO:0000256" key="4">
    <source>
        <dbReference type="ARBA" id="ARBA00022825"/>
    </source>
</evidence>
<evidence type="ECO:0000256" key="5">
    <source>
        <dbReference type="SAM" id="MobiDB-lite"/>
    </source>
</evidence>
<dbReference type="Proteomes" id="UP000823937">
    <property type="component" value="Unassembled WGS sequence"/>
</dbReference>
<dbReference type="PANTHER" id="PTHR43343">
    <property type="entry name" value="PEPTIDASE S12"/>
    <property type="match status" value="1"/>
</dbReference>
<dbReference type="InterPro" id="IPR001940">
    <property type="entry name" value="Peptidase_S1C"/>
</dbReference>
<keyword evidence="6" id="KW-0472">Membrane</keyword>
<reference evidence="8" key="1">
    <citation type="journal article" date="2021" name="PeerJ">
        <title>Extensive microbial diversity within the chicken gut microbiome revealed by metagenomics and culture.</title>
        <authorList>
            <person name="Gilroy R."/>
            <person name="Ravi A."/>
            <person name="Getino M."/>
            <person name="Pursley I."/>
            <person name="Horton D.L."/>
            <person name="Alikhan N.F."/>
            <person name="Baker D."/>
            <person name="Gharbi K."/>
            <person name="Hall N."/>
            <person name="Watson M."/>
            <person name="Adriaenssens E.M."/>
            <person name="Foster-Nyarko E."/>
            <person name="Jarju S."/>
            <person name="Secka A."/>
            <person name="Antonio M."/>
            <person name="Oren A."/>
            <person name="Chaudhuri R.R."/>
            <person name="La Ragione R."/>
            <person name="Hildebrand F."/>
            <person name="Pallen M.J."/>
        </authorList>
    </citation>
    <scope>NUCLEOTIDE SEQUENCE</scope>
    <source>
        <strain evidence="8">CHK169-2315</strain>
    </source>
</reference>
<dbReference type="CDD" id="cd06781">
    <property type="entry name" value="cpPDZ_BsHtra-like"/>
    <property type="match status" value="1"/>
</dbReference>
<dbReference type="AlphaFoldDB" id="A0A9D1PMD7"/>
<dbReference type="InterPro" id="IPR043504">
    <property type="entry name" value="Peptidase_S1_PA_chymotrypsin"/>
</dbReference>
<dbReference type="InterPro" id="IPR001478">
    <property type="entry name" value="PDZ"/>
</dbReference>
<feature type="compositionally biased region" description="Basic and acidic residues" evidence="5">
    <location>
        <begin position="1"/>
        <end position="15"/>
    </location>
</feature>
<keyword evidence="4" id="KW-0720">Serine protease</keyword>
<organism evidence="8 9">
    <name type="scientific">Candidatus Pseudogracilibacillus intestinigallinarum</name>
    <dbReference type="NCBI Taxonomy" id="2838742"/>
    <lineage>
        <taxon>Bacteria</taxon>
        <taxon>Bacillati</taxon>
        <taxon>Bacillota</taxon>
        <taxon>Bacilli</taxon>
        <taxon>Bacillales</taxon>
        <taxon>Bacillaceae</taxon>
        <taxon>Pseudogracilibacillus</taxon>
    </lineage>
</organism>
<evidence type="ECO:0000256" key="3">
    <source>
        <dbReference type="ARBA" id="ARBA00022801"/>
    </source>
</evidence>
<evidence type="ECO:0000313" key="8">
    <source>
        <dbReference type="EMBL" id="HIV74466.1"/>
    </source>
</evidence>
<dbReference type="SMART" id="SM00228">
    <property type="entry name" value="PDZ"/>
    <property type="match status" value="1"/>
</dbReference>
<dbReference type="PRINTS" id="PR00834">
    <property type="entry name" value="PROTEASES2C"/>
</dbReference>
<dbReference type="EMBL" id="DXHX01000075">
    <property type="protein sequence ID" value="HIV74466.1"/>
    <property type="molecule type" value="Genomic_DNA"/>
</dbReference>
<feature type="domain" description="PDZ" evidence="7">
    <location>
        <begin position="299"/>
        <end position="398"/>
    </location>
</feature>
<feature type="region of interest" description="Disordered" evidence="5">
    <location>
        <begin position="1"/>
        <end position="27"/>
    </location>
</feature>
<feature type="transmembrane region" description="Helical" evidence="6">
    <location>
        <begin position="32"/>
        <end position="51"/>
    </location>
</feature>
<evidence type="ECO:0000256" key="6">
    <source>
        <dbReference type="SAM" id="Phobius"/>
    </source>
</evidence>
<comment type="similarity">
    <text evidence="1">Belongs to the peptidase S1C family.</text>
</comment>
<name>A0A9D1PMD7_9BACI</name>
<protein>
    <submittedName>
        <fullName evidence="8">Trypsin-like peptidase domain-containing protein</fullName>
    </submittedName>
</protein>
<evidence type="ECO:0000256" key="1">
    <source>
        <dbReference type="ARBA" id="ARBA00010541"/>
    </source>
</evidence>
<evidence type="ECO:0000256" key="2">
    <source>
        <dbReference type="ARBA" id="ARBA00022670"/>
    </source>
</evidence>
<accession>A0A9D1PMD7</accession>
<dbReference type="InterPro" id="IPR009003">
    <property type="entry name" value="Peptidase_S1_PA"/>
</dbReference>
<dbReference type="Gene3D" id="2.30.42.10">
    <property type="match status" value="1"/>
</dbReference>
<dbReference type="GO" id="GO:0006508">
    <property type="term" value="P:proteolysis"/>
    <property type="evidence" value="ECO:0007669"/>
    <property type="project" value="UniProtKB-KW"/>
</dbReference>
<feature type="region of interest" description="Disordered" evidence="5">
    <location>
        <begin position="61"/>
        <end position="89"/>
    </location>
</feature>
<keyword evidence="2" id="KW-0645">Protease</keyword>
<dbReference type="Pfam" id="PF13365">
    <property type="entry name" value="Trypsin_2"/>
    <property type="match status" value="1"/>
</dbReference>
<keyword evidence="3" id="KW-0378">Hydrolase</keyword>
<comment type="caution">
    <text evidence="8">The sequence shown here is derived from an EMBL/GenBank/DDBJ whole genome shotgun (WGS) entry which is preliminary data.</text>
</comment>
<gene>
    <name evidence="8" type="ORF">H9895_05210</name>
</gene>
<reference evidence="8" key="2">
    <citation type="submission" date="2021-04" db="EMBL/GenBank/DDBJ databases">
        <authorList>
            <person name="Gilroy R."/>
        </authorList>
    </citation>
    <scope>NUCLEOTIDE SEQUENCE</scope>
    <source>
        <strain evidence="8">CHK169-2315</strain>
    </source>
</reference>
<proteinExistence type="inferred from homology"/>
<evidence type="ECO:0000313" key="9">
    <source>
        <dbReference type="Proteomes" id="UP000823937"/>
    </source>
</evidence>